<dbReference type="PANTHER" id="PTHR45947">
    <property type="entry name" value="SULFOQUINOVOSYL TRANSFERASE SQD2"/>
    <property type="match status" value="1"/>
</dbReference>
<reference evidence="3 4" key="1">
    <citation type="submission" date="2019-12" db="EMBL/GenBank/DDBJ databases">
        <title>Comparative genomics gives insights into the taxonomy of the Azoarcus-Aromatoleum group and reveals separate origins of nif in the plant-associated Azoarcus and non-plant-associated Aromatoleum sub-groups.</title>
        <authorList>
            <person name="Lafos M."/>
            <person name="Maluk M."/>
            <person name="Batista M."/>
            <person name="Junghare M."/>
            <person name="Carmona M."/>
            <person name="Faoro H."/>
            <person name="Cruz L.M."/>
            <person name="Battistoni F."/>
            <person name="De Souza E."/>
            <person name="Pedrosa F."/>
            <person name="Chen W.-M."/>
            <person name="Poole P.S."/>
            <person name="Dixon R.A."/>
            <person name="James E.K."/>
        </authorList>
    </citation>
    <scope>NUCLEOTIDE SEQUENCE [LARGE SCALE GENOMIC DNA]</scope>
    <source>
        <strain evidence="3 4">22Lin</strain>
    </source>
</reference>
<dbReference type="RefSeq" id="WP_169261146.1">
    <property type="nucleotide sequence ID" value="NZ_WTVQ01000024.1"/>
</dbReference>
<organism evidence="3 4">
    <name type="scientific">Aromatoleum diolicum</name>
    <dbReference type="NCBI Taxonomy" id="75796"/>
    <lineage>
        <taxon>Bacteria</taxon>
        <taxon>Pseudomonadati</taxon>
        <taxon>Pseudomonadota</taxon>
        <taxon>Betaproteobacteria</taxon>
        <taxon>Rhodocyclales</taxon>
        <taxon>Rhodocyclaceae</taxon>
        <taxon>Aromatoleum</taxon>
    </lineage>
</organism>
<feature type="domain" description="Glycosyltransferase subfamily 4-like N-terminal" evidence="2">
    <location>
        <begin position="17"/>
        <end position="180"/>
    </location>
</feature>
<dbReference type="InterPro" id="IPR028098">
    <property type="entry name" value="Glyco_trans_4-like_N"/>
</dbReference>
<accession>A0ABX1QCC7</accession>
<dbReference type="CDD" id="cd03801">
    <property type="entry name" value="GT4_PimA-like"/>
    <property type="match status" value="1"/>
</dbReference>
<dbReference type="PANTHER" id="PTHR45947:SF3">
    <property type="entry name" value="SULFOQUINOVOSYL TRANSFERASE SQD2"/>
    <property type="match status" value="1"/>
</dbReference>
<evidence type="ECO:0000259" key="2">
    <source>
        <dbReference type="Pfam" id="PF13439"/>
    </source>
</evidence>
<keyword evidence="4" id="KW-1185">Reference proteome</keyword>
<dbReference type="Proteomes" id="UP000648984">
    <property type="component" value="Unassembled WGS sequence"/>
</dbReference>
<evidence type="ECO:0000313" key="3">
    <source>
        <dbReference type="EMBL" id="NMG75999.1"/>
    </source>
</evidence>
<feature type="domain" description="Glycosyl transferase family 1" evidence="1">
    <location>
        <begin position="189"/>
        <end position="358"/>
    </location>
</feature>
<dbReference type="EMBL" id="WTVQ01000024">
    <property type="protein sequence ID" value="NMG75999.1"/>
    <property type="molecule type" value="Genomic_DNA"/>
</dbReference>
<evidence type="ECO:0000259" key="1">
    <source>
        <dbReference type="Pfam" id="PF00534"/>
    </source>
</evidence>
<name>A0ABX1QCC7_9RHOO</name>
<dbReference type="InterPro" id="IPR001296">
    <property type="entry name" value="Glyco_trans_1"/>
</dbReference>
<dbReference type="InterPro" id="IPR050194">
    <property type="entry name" value="Glycosyltransferase_grp1"/>
</dbReference>
<dbReference type="Gene3D" id="3.40.50.2000">
    <property type="entry name" value="Glycogen Phosphorylase B"/>
    <property type="match status" value="2"/>
</dbReference>
<dbReference type="Pfam" id="PF00534">
    <property type="entry name" value="Glycos_transf_1"/>
    <property type="match status" value="1"/>
</dbReference>
<dbReference type="Pfam" id="PF13439">
    <property type="entry name" value="Glyco_transf_4"/>
    <property type="match status" value="1"/>
</dbReference>
<sequence>MSQRYLVITELFLPTKGGTAVWFDEVYRRLGGKEIHIVTAAVPGAAEYDATHPNSVHRLDLRRVAWLRPESLGMYVKLFIKSLVLALRYRFDAIHAGRALPEGLVGWMVARITGRTFAIYAHGEELTGWGHGKKYRAMCFALRHADRVIANSDFTRDALTSMGVDAARISVIHPGVDVRRFRPGLPAQDLRDQLGLGPGAKLLLSVGRLQRRKGFDTVIRCLPELVAAGLDVHYAIIGIGEDGDYLADLARQFGVEGRVHRLGHVPIEDLPRWYNACDLFVLANRDIAGDTEGFGIVFIEAAACGKMAIAGQAGGTGSAVLEGITGLRIDGESQAALTAALSEILHDEGRREAFGTAGLARARDLLSWDAVAARTLALGQNES</sequence>
<protein>
    <submittedName>
        <fullName evidence="3">Glycosyltransferase</fullName>
    </submittedName>
</protein>
<evidence type="ECO:0000313" key="4">
    <source>
        <dbReference type="Proteomes" id="UP000648984"/>
    </source>
</evidence>
<proteinExistence type="predicted"/>
<gene>
    <name evidence="3" type="ORF">GPA25_14615</name>
</gene>
<dbReference type="SUPFAM" id="SSF53756">
    <property type="entry name" value="UDP-Glycosyltransferase/glycogen phosphorylase"/>
    <property type="match status" value="1"/>
</dbReference>
<comment type="caution">
    <text evidence="3">The sequence shown here is derived from an EMBL/GenBank/DDBJ whole genome shotgun (WGS) entry which is preliminary data.</text>
</comment>